<sequence length="13" mass="1583">MYRLCPCLLNPYP</sequence>
<reference evidence="1" key="2">
    <citation type="journal article" date="2015" name="Fish Shellfish Immunol.">
        <title>Early steps in the European eel (Anguilla anguilla)-Vibrio vulnificus interaction in the gills: Role of the RtxA13 toxin.</title>
        <authorList>
            <person name="Callol A."/>
            <person name="Pajuelo D."/>
            <person name="Ebbesson L."/>
            <person name="Teles M."/>
            <person name="MacKenzie S."/>
            <person name="Amaro C."/>
        </authorList>
    </citation>
    <scope>NUCLEOTIDE SEQUENCE</scope>
</reference>
<protein>
    <submittedName>
        <fullName evidence="1">Uncharacterized protein</fullName>
    </submittedName>
</protein>
<organism evidence="1">
    <name type="scientific">Anguilla anguilla</name>
    <name type="common">European freshwater eel</name>
    <name type="synonym">Muraena anguilla</name>
    <dbReference type="NCBI Taxonomy" id="7936"/>
    <lineage>
        <taxon>Eukaryota</taxon>
        <taxon>Metazoa</taxon>
        <taxon>Chordata</taxon>
        <taxon>Craniata</taxon>
        <taxon>Vertebrata</taxon>
        <taxon>Euteleostomi</taxon>
        <taxon>Actinopterygii</taxon>
        <taxon>Neopterygii</taxon>
        <taxon>Teleostei</taxon>
        <taxon>Anguilliformes</taxon>
        <taxon>Anguillidae</taxon>
        <taxon>Anguilla</taxon>
    </lineage>
</organism>
<name>A0A0E9UNP3_ANGAN</name>
<evidence type="ECO:0000313" key="1">
    <source>
        <dbReference type="EMBL" id="JAH66588.1"/>
    </source>
</evidence>
<dbReference type="EMBL" id="GBXM01041989">
    <property type="protein sequence ID" value="JAH66588.1"/>
    <property type="molecule type" value="Transcribed_RNA"/>
</dbReference>
<reference evidence="1" key="1">
    <citation type="submission" date="2014-11" db="EMBL/GenBank/DDBJ databases">
        <authorList>
            <person name="Amaro Gonzalez C."/>
        </authorList>
    </citation>
    <scope>NUCLEOTIDE SEQUENCE</scope>
</reference>
<accession>A0A0E9UNP3</accession>
<proteinExistence type="predicted"/>